<organism evidence="1 2">
    <name type="scientific">Haemaphysalis longicornis</name>
    <name type="common">Bush tick</name>
    <dbReference type="NCBI Taxonomy" id="44386"/>
    <lineage>
        <taxon>Eukaryota</taxon>
        <taxon>Metazoa</taxon>
        <taxon>Ecdysozoa</taxon>
        <taxon>Arthropoda</taxon>
        <taxon>Chelicerata</taxon>
        <taxon>Arachnida</taxon>
        <taxon>Acari</taxon>
        <taxon>Parasitiformes</taxon>
        <taxon>Ixodida</taxon>
        <taxon>Ixodoidea</taxon>
        <taxon>Ixodidae</taxon>
        <taxon>Haemaphysalinae</taxon>
        <taxon>Haemaphysalis</taxon>
    </lineage>
</organism>
<dbReference type="PANTHER" id="PTHR43975:SF2">
    <property type="entry name" value="EG:BACR7A4.14 PROTEIN-RELATED"/>
    <property type="match status" value="1"/>
</dbReference>
<dbReference type="VEuPathDB" id="VectorBase:HLOH_042189"/>
<dbReference type="Gene3D" id="3.40.50.720">
    <property type="entry name" value="NAD(P)-binding Rossmann-like Domain"/>
    <property type="match status" value="2"/>
</dbReference>
<gene>
    <name evidence="1" type="ORF">HPB48_001754</name>
</gene>
<dbReference type="OMA" id="CHAMGRI"/>
<name>A0A9J6GP65_HAELO</name>
<dbReference type="EMBL" id="JABSTR010000008">
    <property type="protein sequence ID" value="KAH9376367.1"/>
    <property type="molecule type" value="Genomic_DNA"/>
</dbReference>
<dbReference type="InterPro" id="IPR002347">
    <property type="entry name" value="SDR_fam"/>
</dbReference>
<proteinExistence type="predicted"/>
<dbReference type="Proteomes" id="UP000821853">
    <property type="component" value="Unassembled WGS sequence"/>
</dbReference>
<keyword evidence="2" id="KW-1185">Reference proteome</keyword>
<dbReference type="OrthoDB" id="47007at2759"/>
<evidence type="ECO:0000313" key="1">
    <source>
        <dbReference type="EMBL" id="KAH9376367.1"/>
    </source>
</evidence>
<dbReference type="SUPFAM" id="SSF51735">
    <property type="entry name" value="NAD(P)-binding Rossmann-fold domains"/>
    <property type="match status" value="1"/>
</dbReference>
<dbReference type="Pfam" id="PF13561">
    <property type="entry name" value="adh_short_C2"/>
    <property type="match status" value="1"/>
</dbReference>
<sequence length="223" mass="24131">MVQEGQNEPLDSKRLPKSLVLLILHSSKTHPIYATQVLVVPGDVSLESDVAVVVEKTLKHFGKIDILVNNAGIGSGGRTDVTLLDDLNSVWATNVQGALCMTQKTLPYLRETKGWTFVCREKEGATAHKWKLPVAPKVKLVTHAQQNYVDLKPMKGVKLLEEGTKACHAMGRIGNPEEVARCIAFLASDDASFVTGVTLPVDGGLLLMSSLGPSWSNKYNDAA</sequence>
<dbReference type="PANTHER" id="PTHR43975">
    <property type="entry name" value="ZGC:101858"/>
    <property type="match status" value="1"/>
</dbReference>
<dbReference type="Pfam" id="PF00106">
    <property type="entry name" value="adh_short"/>
    <property type="match status" value="1"/>
</dbReference>
<evidence type="ECO:0000313" key="2">
    <source>
        <dbReference type="Proteomes" id="UP000821853"/>
    </source>
</evidence>
<protein>
    <recommendedName>
        <fullName evidence="3">Reductase</fullName>
    </recommendedName>
</protein>
<comment type="caution">
    <text evidence="1">The sequence shown here is derived from an EMBL/GenBank/DDBJ whole genome shotgun (WGS) entry which is preliminary data.</text>
</comment>
<dbReference type="AlphaFoldDB" id="A0A9J6GP65"/>
<dbReference type="PRINTS" id="PR00081">
    <property type="entry name" value="GDHRDH"/>
</dbReference>
<evidence type="ECO:0008006" key="3">
    <source>
        <dbReference type="Google" id="ProtNLM"/>
    </source>
</evidence>
<dbReference type="InterPro" id="IPR036291">
    <property type="entry name" value="NAD(P)-bd_dom_sf"/>
</dbReference>
<reference evidence="1 2" key="1">
    <citation type="journal article" date="2020" name="Cell">
        <title>Large-Scale Comparative Analyses of Tick Genomes Elucidate Their Genetic Diversity and Vector Capacities.</title>
        <authorList>
            <consortium name="Tick Genome and Microbiome Consortium (TIGMIC)"/>
            <person name="Jia N."/>
            <person name="Wang J."/>
            <person name="Shi W."/>
            <person name="Du L."/>
            <person name="Sun Y."/>
            <person name="Zhan W."/>
            <person name="Jiang J.F."/>
            <person name="Wang Q."/>
            <person name="Zhang B."/>
            <person name="Ji P."/>
            <person name="Bell-Sakyi L."/>
            <person name="Cui X.M."/>
            <person name="Yuan T.T."/>
            <person name="Jiang B.G."/>
            <person name="Yang W.F."/>
            <person name="Lam T.T."/>
            <person name="Chang Q.C."/>
            <person name="Ding S.J."/>
            <person name="Wang X.J."/>
            <person name="Zhu J.G."/>
            <person name="Ruan X.D."/>
            <person name="Zhao L."/>
            <person name="Wei J.T."/>
            <person name="Ye R.Z."/>
            <person name="Que T.C."/>
            <person name="Du C.H."/>
            <person name="Zhou Y.H."/>
            <person name="Cheng J.X."/>
            <person name="Dai P.F."/>
            <person name="Guo W.B."/>
            <person name="Han X.H."/>
            <person name="Huang E.J."/>
            <person name="Li L.F."/>
            <person name="Wei W."/>
            <person name="Gao Y.C."/>
            <person name="Liu J.Z."/>
            <person name="Shao H.Z."/>
            <person name="Wang X."/>
            <person name="Wang C.C."/>
            <person name="Yang T.C."/>
            <person name="Huo Q.B."/>
            <person name="Li W."/>
            <person name="Chen H.Y."/>
            <person name="Chen S.E."/>
            <person name="Zhou L.G."/>
            <person name="Ni X.B."/>
            <person name="Tian J.H."/>
            <person name="Sheng Y."/>
            <person name="Liu T."/>
            <person name="Pan Y.S."/>
            <person name="Xia L.Y."/>
            <person name="Li J."/>
            <person name="Zhao F."/>
            <person name="Cao W.C."/>
        </authorList>
    </citation>
    <scope>NUCLEOTIDE SEQUENCE [LARGE SCALE GENOMIC DNA]</scope>
    <source>
        <strain evidence="1">HaeL-2018</strain>
    </source>
</reference>
<accession>A0A9J6GP65</accession>